<gene>
    <name evidence="1" type="ORF">MW7_003170</name>
</gene>
<evidence type="ECO:0000313" key="2">
    <source>
        <dbReference type="Proteomes" id="UP000004277"/>
    </source>
</evidence>
<keyword evidence="2" id="KW-1185">Reference proteome</keyword>
<organism evidence="1 2">
    <name type="scientific">Imbroritus primus</name>
    <dbReference type="NCBI Taxonomy" id="3058603"/>
    <lineage>
        <taxon>Bacteria</taxon>
        <taxon>Pseudomonadati</taxon>
        <taxon>Pseudomonadota</taxon>
        <taxon>Betaproteobacteria</taxon>
        <taxon>Burkholderiales</taxon>
        <taxon>Burkholderiaceae</taxon>
        <taxon>Imbroritus</taxon>
    </lineage>
</organism>
<comment type="caution">
    <text evidence="1">The sequence shown here is derived from an EMBL/GenBank/DDBJ whole genome shotgun (WGS) entry which is preliminary data.</text>
</comment>
<protein>
    <submittedName>
        <fullName evidence="1">Fumarate hydratase</fullName>
        <ecNumber evidence="1">4.2.1.2</ecNumber>
    </submittedName>
</protein>
<reference evidence="1" key="1">
    <citation type="submission" date="2019-05" db="EMBL/GenBank/DDBJ databases">
        <title>Revised genome assembly of Burkholderiaceae (previously Ralstonia) sp. PBA.</title>
        <authorList>
            <person name="Gan H.M."/>
        </authorList>
    </citation>
    <scope>NUCLEOTIDE SEQUENCE</scope>
    <source>
        <strain evidence="1">PBA</strain>
    </source>
</reference>
<accession>A0ACD3SSE7</accession>
<sequence>MKVDLAAVEEAAKELYIRALKLLPPDVKDGIEQLRTKETSDTARNVLATMSKNIRIAEETDNLLCQDTGVPIYNLLIGAGVEADGHAIKEAIRRGCERATREHPLRSSVVHPLTRKNNHTSCGIEVPVIHIDFDDTPERMTLEMVPKGSGSENNSFLKMAIPAEGIDAIKTFVIDSVIAAGGKTCPPTIVGVGLGGTSDLCVALAKRAATRELGTVCSDPEGAKLEAELSAAVNKLGVGPQGLGGDATAYAVHIELAHTHITMNPIAVNMQCHSARRASATFTPDGLTYGF</sequence>
<dbReference type="EC" id="4.2.1.2" evidence="1"/>
<proteinExistence type="predicted"/>
<dbReference type="Proteomes" id="UP000004277">
    <property type="component" value="Unassembled WGS sequence"/>
</dbReference>
<evidence type="ECO:0000313" key="1">
    <source>
        <dbReference type="EMBL" id="TMS59194.1"/>
    </source>
</evidence>
<dbReference type="EMBL" id="AKCV02000011">
    <property type="protein sequence ID" value="TMS59194.1"/>
    <property type="molecule type" value="Genomic_DNA"/>
</dbReference>
<name>A0ACD3SSE7_9BURK</name>
<keyword evidence="1" id="KW-0456">Lyase</keyword>